<evidence type="ECO:0000256" key="2">
    <source>
        <dbReference type="ARBA" id="ARBA00009810"/>
    </source>
</evidence>
<reference evidence="15 16" key="1">
    <citation type="submission" date="2013-07" db="EMBL/GenBank/DDBJ databases">
        <title>Completed genome of Sphingomonas sanxanigenens NX02.</title>
        <authorList>
            <person name="Ma T."/>
            <person name="Huang H."/>
            <person name="Wu M."/>
            <person name="Li X."/>
            <person name="Li G."/>
        </authorList>
    </citation>
    <scope>NUCLEOTIDE SEQUENCE [LARGE SCALE GENOMIC DNA]</scope>
    <source>
        <strain evidence="15 16">NX02</strain>
    </source>
</reference>
<comment type="similarity">
    <text evidence="2 11 12">Belongs to the TonB-dependent receptor family.</text>
</comment>
<dbReference type="CDD" id="cd01347">
    <property type="entry name" value="ligand_gated_channel"/>
    <property type="match status" value="1"/>
</dbReference>
<evidence type="ECO:0000313" key="15">
    <source>
        <dbReference type="EMBL" id="AHE56401.1"/>
    </source>
</evidence>
<comment type="subcellular location">
    <subcellularLocation>
        <location evidence="1 11">Cell outer membrane</location>
        <topology evidence="1 11">Multi-pass membrane protein</topology>
    </subcellularLocation>
</comment>
<feature type="signal peptide" evidence="13">
    <location>
        <begin position="1"/>
        <end position="29"/>
    </location>
</feature>
<feature type="chain" id="PRO_5004785245" description="Secretin/TonB short N-terminal domain-containing protein" evidence="13">
    <location>
        <begin position="30"/>
        <end position="789"/>
    </location>
</feature>
<dbReference type="eggNOG" id="COG4771">
    <property type="taxonomic scope" value="Bacteria"/>
</dbReference>
<dbReference type="STRING" id="1123269.NX02_23955"/>
<dbReference type="InterPro" id="IPR036942">
    <property type="entry name" value="Beta-barrel_TonB_sf"/>
</dbReference>
<evidence type="ECO:0000256" key="13">
    <source>
        <dbReference type="SAM" id="SignalP"/>
    </source>
</evidence>
<dbReference type="AlphaFoldDB" id="W0AH02"/>
<evidence type="ECO:0000256" key="3">
    <source>
        <dbReference type="ARBA" id="ARBA00022448"/>
    </source>
</evidence>
<dbReference type="RefSeq" id="WP_025294518.1">
    <property type="nucleotide sequence ID" value="NZ_CP006644.1"/>
</dbReference>
<dbReference type="GO" id="GO:0015344">
    <property type="term" value="F:siderophore uptake transmembrane transporter activity"/>
    <property type="evidence" value="ECO:0007669"/>
    <property type="project" value="TreeGrafter"/>
</dbReference>
<dbReference type="InterPro" id="IPR000531">
    <property type="entry name" value="Beta-barrel_TonB"/>
</dbReference>
<dbReference type="GO" id="GO:0044718">
    <property type="term" value="P:siderophore transmembrane transport"/>
    <property type="evidence" value="ECO:0007669"/>
    <property type="project" value="TreeGrafter"/>
</dbReference>
<accession>W0AH02</accession>
<evidence type="ECO:0000256" key="6">
    <source>
        <dbReference type="ARBA" id="ARBA00022692"/>
    </source>
</evidence>
<sequence length="789" mass="84872">MASNFAASLAVLAQALALSGAILPATAIAQSHATRRFDVPAGPLGSAIARLGRQAGLVVAVDPALVRGKRSAALSGDFTASAALDRLLTPAGLQAAPDGDGGYRVSARAAPAAPRAQPRRPLASSAPIGTPIVAEDDGGADSQIVVVGALTDVEIDEDQIEFRQAASLTDLFRQVPSVAVGGSLGIAQKIYVRGLEDNMLNVTVDGAPQRGTLFHHIGRVSIEPELLKTVDVKAGAGESTLGFGAIGGAIRFRTRDADDLLAPGKSVGGMAKAGWFSNDGYKLSATLYARLVGDIGVVGSYTYVDRSNMEDGSGRELLGTAAKQELGFVKVGGDLGGSHRISLSYEQRNEEAAFGQRPNWPVLVGDPLFPAEGKRQTATLNYGFAAGDGIDLEATAYWTRSRFEQDRFDRWGRYGAAIRSAGFDARARFRQAGHDLIVGAEYRSDKVVSRYLDDASVWGPWAWDPAIGRFEERGSVFGLYAQDHWRVADPLTLSYGLRYDGYDLKQVTYATGTDSDGVSWNAGLRYEPIDGLALHASFAEAFRGKEIGDAFTLETRPGRIALAPDLQPERVDNYEVGASFDRDGFRASAVYYHMAIDDVILDQIGSGPAPQAANYFENVGRFKANGVEVRAGYSSGPFSVDAYYNHYRSRLNGDQIEGYEHIGLGTSVGDNWNVTAGYRPLPTLGFEVSVNHYDDLNDIEVLQRNVEIGWAPTTQFVDKPGYTVIDLFARWQPLGDERLTLLAGVYNLFDVTYRAHASVADYTAIPDFEGVVGVREPGRDIRLTAAVRF</sequence>
<name>W0AH02_9SPHN</name>
<evidence type="ECO:0000256" key="8">
    <source>
        <dbReference type="ARBA" id="ARBA00023077"/>
    </source>
</evidence>
<evidence type="ECO:0000256" key="9">
    <source>
        <dbReference type="ARBA" id="ARBA00023136"/>
    </source>
</evidence>
<evidence type="ECO:0000256" key="11">
    <source>
        <dbReference type="PROSITE-ProRule" id="PRU01360"/>
    </source>
</evidence>
<dbReference type="Pfam" id="PF00593">
    <property type="entry name" value="TonB_dep_Rec_b-barrel"/>
    <property type="match status" value="1"/>
</dbReference>
<dbReference type="InterPro" id="IPR037066">
    <property type="entry name" value="Plug_dom_sf"/>
</dbReference>
<dbReference type="Pfam" id="PF07660">
    <property type="entry name" value="STN"/>
    <property type="match status" value="1"/>
</dbReference>
<organism evidence="15 16">
    <name type="scientific">Sphingomonas sanxanigenens DSM 19645 = NX02</name>
    <dbReference type="NCBI Taxonomy" id="1123269"/>
    <lineage>
        <taxon>Bacteria</taxon>
        <taxon>Pseudomonadati</taxon>
        <taxon>Pseudomonadota</taxon>
        <taxon>Alphaproteobacteria</taxon>
        <taxon>Sphingomonadales</taxon>
        <taxon>Sphingomonadaceae</taxon>
        <taxon>Sphingomonas</taxon>
    </lineage>
</organism>
<dbReference type="HOGENOM" id="CLU_008287_19_4_5"/>
<keyword evidence="3 11" id="KW-0813">Transport</keyword>
<evidence type="ECO:0000259" key="14">
    <source>
        <dbReference type="SMART" id="SM00965"/>
    </source>
</evidence>
<keyword evidence="9 11" id="KW-0472">Membrane</keyword>
<evidence type="ECO:0000256" key="7">
    <source>
        <dbReference type="ARBA" id="ARBA00023004"/>
    </source>
</evidence>
<protein>
    <recommendedName>
        <fullName evidence="14">Secretin/TonB short N-terminal domain-containing protein</fullName>
    </recommendedName>
</protein>
<dbReference type="SUPFAM" id="SSF56935">
    <property type="entry name" value="Porins"/>
    <property type="match status" value="1"/>
</dbReference>
<evidence type="ECO:0000256" key="5">
    <source>
        <dbReference type="ARBA" id="ARBA00022496"/>
    </source>
</evidence>
<dbReference type="PANTHER" id="PTHR30069:SF41">
    <property type="entry name" value="HEME_HEMOPEXIN UTILIZATION PROTEIN C"/>
    <property type="match status" value="1"/>
</dbReference>
<dbReference type="Proteomes" id="UP000018851">
    <property type="component" value="Chromosome"/>
</dbReference>
<dbReference type="SMART" id="SM00965">
    <property type="entry name" value="STN"/>
    <property type="match status" value="1"/>
</dbReference>
<dbReference type="OrthoDB" id="9760494at2"/>
<keyword evidence="6 11" id="KW-0812">Transmembrane</keyword>
<keyword evidence="16" id="KW-1185">Reference proteome</keyword>
<evidence type="ECO:0000256" key="12">
    <source>
        <dbReference type="RuleBase" id="RU003357"/>
    </source>
</evidence>
<evidence type="ECO:0000256" key="1">
    <source>
        <dbReference type="ARBA" id="ARBA00004571"/>
    </source>
</evidence>
<keyword evidence="5" id="KW-0406">Ion transport</keyword>
<dbReference type="InterPro" id="IPR011662">
    <property type="entry name" value="Secretin/TonB_short_N"/>
</dbReference>
<keyword evidence="7" id="KW-0408">Iron</keyword>
<keyword evidence="8 12" id="KW-0798">TonB box</keyword>
<dbReference type="KEGG" id="ssan:NX02_23955"/>
<keyword evidence="4 11" id="KW-1134">Transmembrane beta strand</keyword>
<keyword evidence="5" id="KW-0410">Iron transport</keyword>
<dbReference type="PROSITE" id="PS52016">
    <property type="entry name" value="TONB_DEPENDENT_REC_3"/>
    <property type="match status" value="1"/>
</dbReference>
<keyword evidence="10 11" id="KW-0998">Cell outer membrane</keyword>
<feature type="domain" description="Secretin/TonB short N-terminal" evidence="14">
    <location>
        <begin position="57"/>
        <end position="108"/>
    </location>
</feature>
<dbReference type="GO" id="GO:0009279">
    <property type="term" value="C:cell outer membrane"/>
    <property type="evidence" value="ECO:0007669"/>
    <property type="project" value="UniProtKB-SubCell"/>
</dbReference>
<keyword evidence="13" id="KW-0732">Signal</keyword>
<dbReference type="PANTHER" id="PTHR30069">
    <property type="entry name" value="TONB-DEPENDENT OUTER MEMBRANE RECEPTOR"/>
    <property type="match status" value="1"/>
</dbReference>
<dbReference type="EMBL" id="CP006644">
    <property type="protein sequence ID" value="AHE56401.1"/>
    <property type="molecule type" value="Genomic_DNA"/>
</dbReference>
<proteinExistence type="inferred from homology"/>
<dbReference type="Gene3D" id="2.170.130.10">
    <property type="entry name" value="TonB-dependent receptor, plug domain"/>
    <property type="match status" value="1"/>
</dbReference>
<dbReference type="Gene3D" id="3.55.50.30">
    <property type="match status" value="1"/>
</dbReference>
<dbReference type="Gene3D" id="2.40.170.20">
    <property type="entry name" value="TonB-dependent receptor, beta-barrel domain"/>
    <property type="match status" value="1"/>
</dbReference>
<evidence type="ECO:0000256" key="10">
    <source>
        <dbReference type="ARBA" id="ARBA00023237"/>
    </source>
</evidence>
<evidence type="ECO:0000313" key="16">
    <source>
        <dbReference type="Proteomes" id="UP000018851"/>
    </source>
</evidence>
<evidence type="ECO:0000256" key="4">
    <source>
        <dbReference type="ARBA" id="ARBA00022452"/>
    </source>
</evidence>
<dbReference type="InterPro" id="IPR039426">
    <property type="entry name" value="TonB-dep_rcpt-like"/>
</dbReference>
<gene>
    <name evidence="15" type="ORF">NX02_23955</name>
</gene>
<dbReference type="Pfam" id="PF07715">
    <property type="entry name" value="Plug"/>
    <property type="match status" value="1"/>
</dbReference>
<dbReference type="InterPro" id="IPR012910">
    <property type="entry name" value="Plug_dom"/>
</dbReference>
<dbReference type="PATRIC" id="fig|1123269.5.peg.4692"/>